<feature type="compositionally biased region" description="Basic and acidic residues" evidence="1">
    <location>
        <begin position="1"/>
        <end position="13"/>
    </location>
</feature>
<protein>
    <submittedName>
        <fullName evidence="2">Uncharacterized protein</fullName>
    </submittedName>
</protein>
<dbReference type="Proteomes" id="UP000655287">
    <property type="component" value="Unassembled WGS sequence"/>
</dbReference>
<keyword evidence="3" id="KW-1185">Reference proteome</keyword>
<gene>
    <name evidence="2" type="ORF">Sru01_20960</name>
</gene>
<sequence>MAMDDDQHPRPADRPAGTDSRAVEPRDRPGPPGHTARAGEDRARRRGPDGEPDGERWPDTGRASTPGAGPAGHPRPVDDPAGAGPAGPPADAPGAPDADEDRGDRDGPDGSDGPDGPGDPPGEGQEGGSGRSFLLGLAWWP</sequence>
<reference evidence="2" key="1">
    <citation type="submission" date="2021-01" db="EMBL/GenBank/DDBJ databases">
        <title>Whole genome shotgun sequence of Sphaerisporangium rufum NBRC 109079.</title>
        <authorList>
            <person name="Komaki H."/>
            <person name="Tamura T."/>
        </authorList>
    </citation>
    <scope>NUCLEOTIDE SEQUENCE</scope>
    <source>
        <strain evidence="2">NBRC 109079</strain>
    </source>
</reference>
<proteinExistence type="predicted"/>
<evidence type="ECO:0000313" key="3">
    <source>
        <dbReference type="Proteomes" id="UP000655287"/>
    </source>
</evidence>
<dbReference type="AlphaFoldDB" id="A0A919UYT6"/>
<accession>A0A919UYT6</accession>
<feature type="compositionally biased region" description="Basic and acidic residues" evidence="1">
    <location>
        <begin position="37"/>
        <end position="59"/>
    </location>
</feature>
<feature type="region of interest" description="Disordered" evidence="1">
    <location>
        <begin position="1"/>
        <end position="141"/>
    </location>
</feature>
<name>A0A919UYT6_9ACTN</name>
<dbReference type="EMBL" id="BOOU01000032">
    <property type="protein sequence ID" value="GII77114.1"/>
    <property type="molecule type" value="Genomic_DNA"/>
</dbReference>
<comment type="caution">
    <text evidence="2">The sequence shown here is derived from an EMBL/GenBank/DDBJ whole genome shotgun (WGS) entry which is preliminary data.</text>
</comment>
<evidence type="ECO:0000313" key="2">
    <source>
        <dbReference type="EMBL" id="GII77114.1"/>
    </source>
</evidence>
<evidence type="ECO:0000256" key="1">
    <source>
        <dbReference type="SAM" id="MobiDB-lite"/>
    </source>
</evidence>
<organism evidence="2 3">
    <name type="scientific">Sphaerisporangium rufum</name>
    <dbReference type="NCBI Taxonomy" id="1381558"/>
    <lineage>
        <taxon>Bacteria</taxon>
        <taxon>Bacillati</taxon>
        <taxon>Actinomycetota</taxon>
        <taxon>Actinomycetes</taxon>
        <taxon>Streptosporangiales</taxon>
        <taxon>Streptosporangiaceae</taxon>
        <taxon>Sphaerisporangium</taxon>
    </lineage>
</organism>